<evidence type="ECO:0000256" key="7">
    <source>
        <dbReference type="ARBA" id="ARBA00023004"/>
    </source>
</evidence>
<evidence type="ECO:0000256" key="9">
    <source>
        <dbReference type="ARBA" id="ARBA00023027"/>
    </source>
</evidence>
<dbReference type="GO" id="GO:0048038">
    <property type="term" value="F:quinone binding"/>
    <property type="evidence" value="ECO:0007669"/>
    <property type="project" value="UniProtKB-KW"/>
</dbReference>
<feature type="binding site" evidence="12">
    <location>
        <position position="106"/>
    </location>
    <ligand>
        <name>[4Fe-4S] cluster</name>
        <dbReference type="ChEBI" id="CHEBI:49883"/>
        <label>2</label>
    </ligand>
</feature>
<keyword evidence="6 12" id="KW-1278">Translocase</keyword>
<feature type="binding site" evidence="12">
    <location>
        <position position="64"/>
    </location>
    <ligand>
        <name>[4Fe-4S] cluster</name>
        <dbReference type="ChEBI" id="CHEBI:49883"/>
        <label>1</label>
    </ligand>
</feature>
<proteinExistence type="inferred from homology"/>
<keyword evidence="7 12" id="KW-0408">Iron</keyword>
<keyword evidence="1 12" id="KW-1003">Cell membrane</keyword>
<keyword evidence="16" id="KW-1185">Reference proteome</keyword>
<dbReference type="PANTHER" id="PTHR10849">
    <property type="entry name" value="NADH DEHYDROGENASE UBIQUINONE IRON-SULFUR PROTEIN 8, MITOCHONDRIAL"/>
    <property type="match status" value="1"/>
</dbReference>
<keyword evidence="3 12" id="KW-0874">Quinone</keyword>
<evidence type="ECO:0000259" key="14">
    <source>
        <dbReference type="PROSITE" id="PS51379"/>
    </source>
</evidence>
<organism evidence="15 16">
    <name type="scientific">Euzebya pacifica</name>
    <dbReference type="NCBI Taxonomy" id="1608957"/>
    <lineage>
        <taxon>Bacteria</taxon>
        <taxon>Bacillati</taxon>
        <taxon>Actinomycetota</taxon>
        <taxon>Nitriliruptoria</taxon>
        <taxon>Euzebyales</taxon>
    </lineage>
</organism>
<dbReference type="OrthoDB" id="9808559at2"/>
<feature type="binding site" evidence="12">
    <location>
        <position position="61"/>
    </location>
    <ligand>
        <name>[4Fe-4S] cluster</name>
        <dbReference type="ChEBI" id="CHEBI:49883"/>
        <label>1</label>
    </ligand>
</feature>
<dbReference type="InterPro" id="IPR017900">
    <property type="entry name" value="4Fe4S_Fe_S_CS"/>
</dbReference>
<feature type="binding site" evidence="12">
    <location>
        <position position="116"/>
    </location>
    <ligand>
        <name>[4Fe-4S] cluster</name>
        <dbReference type="ChEBI" id="CHEBI:49883"/>
        <label>1</label>
    </ligand>
</feature>
<dbReference type="Gene3D" id="3.30.70.3270">
    <property type="match status" value="1"/>
</dbReference>
<evidence type="ECO:0000256" key="2">
    <source>
        <dbReference type="ARBA" id="ARBA00022485"/>
    </source>
</evidence>
<evidence type="ECO:0000256" key="4">
    <source>
        <dbReference type="ARBA" id="ARBA00022723"/>
    </source>
</evidence>
<feature type="region of interest" description="Disordered" evidence="13">
    <location>
        <begin position="189"/>
        <end position="212"/>
    </location>
</feature>
<dbReference type="PANTHER" id="PTHR10849:SF24">
    <property type="entry name" value="NADH-QUINONE OXIDOREDUCTASE SUBUNIT I 2"/>
    <property type="match status" value="1"/>
</dbReference>
<dbReference type="PROSITE" id="PS00198">
    <property type="entry name" value="4FE4S_FER_1"/>
    <property type="match status" value="1"/>
</dbReference>
<evidence type="ECO:0000256" key="5">
    <source>
        <dbReference type="ARBA" id="ARBA00022737"/>
    </source>
</evidence>
<dbReference type="EMBL" id="CP031165">
    <property type="protein sequence ID" value="AXV09196.1"/>
    <property type="molecule type" value="Genomic_DNA"/>
</dbReference>
<dbReference type="HAMAP" id="MF_01351">
    <property type="entry name" value="NDH1_NuoI"/>
    <property type="match status" value="1"/>
</dbReference>
<dbReference type="EC" id="7.1.1.-" evidence="12"/>
<accession>A0A346Y3Z9</accession>
<comment type="cofactor">
    <cofactor evidence="12">
        <name>[4Fe-4S] cluster</name>
        <dbReference type="ChEBI" id="CHEBI:49883"/>
    </cofactor>
    <text evidence="12">Binds 2 [4Fe-4S] clusters per subunit.</text>
</comment>
<dbReference type="GO" id="GO:0005886">
    <property type="term" value="C:plasma membrane"/>
    <property type="evidence" value="ECO:0007669"/>
    <property type="project" value="UniProtKB-SubCell"/>
</dbReference>
<dbReference type="SUPFAM" id="SSF54862">
    <property type="entry name" value="4Fe-4S ferredoxins"/>
    <property type="match status" value="1"/>
</dbReference>
<evidence type="ECO:0000256" key="12">
    <source>
        <dbReference type="HAMAP-Rule" id="MF_01351"/>
    </source>
</evidence>
<feature type="domain" description="4Fe-4S ferredoxin-type" evidence="14">
    <location>
        <begin position="97"/>
        <end position="126"/>
    </location>
</feature>
<dbReference type="PROSITE" id="PS51379">
    <property type="entry name" value="4FE4S_FER_2"/>
    <property type="match status" value="2"/>
</dbReference>
<evidence type="ECO:0000256" key="3">
    <source>
        <dbReference type="ARBA" id="ARBA00022719"/>
    </source>
</evidence>
<feature type="compositionally biased region" description="Low complexity" evidence="13">
    <location>
        <begin position="189"/>
        <end position="200"/>
    </location>
</feature>
<feature type="compositionally biased region" description="Basic and acidic residues" evidence="13">
    <location>
        <begin position="201"/>
        <end position="212"/>
    </location>
</feature>
<feature type="binding site" evidence="12">
    <location>
        <position position="112"/>
    </location>
    <ligand>
        <name>[4Fe-4S] cluster</name>
        <dbReference type="ChEBI" id="CHEBI:49883"/>
        <label>2</label>
    </ligand>
</feature>
<keyword evidence="11 12" id="KW-0472">Membrane</keyword>
<dbReference type="Proteomes" id="UP000264006">
    <property type="component" value="Chromosome"/>
</dbReference>
<feature type="binding site" evidence="12">
    <location>
        <position position="68"/>
    </location>
    <ligand>
        <name>[4Fe-4S] cluster</name>
        <dbReference type="ChEBI" id="CHEBI:49883"/>
        <label>2</label>
    </ligand>
</feature>
<evidence type="ECO:0000313" key="15">
    <source>
        <dbReference type="EMBL" id="AXV09196.1"/>
    </source>
</evidence>
<reference evidence="15 16" key="1">
    <citation type="submission" date="2018-09" db="EMBL/GenBank/DDBJ databases">
        <title>Complete genome sequence of Euzebya sp. DY32-46 isolated from seawater of Pacific Ocean.</title>
        <authorList>
            <person name="Xu L."/>
            <person name="Wu Y.-H."/>
            <person name="Xu X.-W."/>
        </authorList>
    </citation>
    <scope>NUCLEOTIDE SEQUENCE [LARGE SCALE GENOMIC DNA]</scope>
    <source>
        <strain evidence="15 16">DY32-46</strain>
    </source>
</reference>
<dbReference type="GO" id="GO:0050136">
    <property type="term" value="F:NADH dehydrogenase (quinone) (non-electrogenic) activity"/>
    <property type="evidence" value="ECO:0007669"/>
    <property type="project" value="UniProtKB-UniRule"/>
</dbReference>
<feature type="binding site" evidence="12">
    <location>
        <position position="109"/>
    </location>
    <ligand>
        <name>[4Fe-4S] cluster</name>
        <dbReference type="ChEBI" id="CHEBI:49883"/>
        <label>2</label>
    </ligand>
</feature>
<comment type="catalytic activity">
    <reaction evidence="12">
        <text>a quinone + NADH + 5 H(+)(in) = a quinol + NAD(+) + 4 H(+)(out)</text>
        <dbReference type="Rhea" id="RHEA:57888"/>
        <dbReference type="ChEBI" id="CHEBI:15378"/>
        <dbReference type="ChEBI" id="CHEBI:24646"/>
        <dbReference type="ChEBI" id="CHEBI:57540"/>
        <dbReference type="ChEBI" id="CHEBI:57945"/>
        <dbReference type="ChEBI" id="CHEBI:132124"/>
    </reaction>
</comment>
<keyword evidence="8 12" id="KW-0411">Iron-sulfur</keyword>
<comment type="similarity">
    <text evidence="12">Belongs to the complex I 23 kDa subunit family.</text>
</comment>
<evidence type="ECO:0000256" key="10">
    <source>
        <dbReference type="ARBA" id="ARBA00023075"/>
    </source>
</evidence>
<comment type="subunit">
    <text evidence="12">NDH-1 is composed of 14 different subunits. Subunits NuoA, H, J, K, L, M, N constitute the membrane sector of the complex.</text>
</comment>
<feature type="binding site" evidence="12">
    <location>
        <position position="58"/>
    </location>
    <ligand>
        <name>[4Fe-4S] cluster</name>
        <dbReference type="ChEBI" id="CHEBI:49883"/>
        <label>1</label>
    </ligand>
</feature>
<dbReference type="InterPro" id="IPR010226">
    <property type="entry name" value="NADH_quinone_OxRdtase_chainI"/>
</dbReference>
<dbReference type="KEGG" id="euz:DVS28_a4535"/>
<evidence type="ECO:0000256" key="8">
    <source>
        <dbReference type="ARBA" id="ARBA00023014"/>
    </source>
</evidence>
<evidence type="ECO:0000256" key="11">
    <source>
        <dbReference type="ARBA" id="ARBA00023136"/>
    </source>
</evidence>
<name>A0A346Y3Z9_9ACTN</name>
<comment type="subcellular location">
    <subcellularLocation>
        <location evidence="12">Cell membrane</location>
        <topology evidence="12">Peripheral membrane protein</topology>
    </subcellularLocation>
</comment>
<dbReference type="GO" id="GO:0005506">
    <property type="term" value="F:iron ion binding"/>
    <property type="evidence" value="ECO:0007669"/>
    <property type="project" value="UniProtKB-UniRule"/>
</dbReference>
<keyword evidence="4 12" id="KW-0479">Metal-binding</keyword>
<dbReference type="InterPro" id="IPR017896">
    <property type="entry name" value="4Fe4S_Fe-S-bd"/>
</dbReference>
<keyword evidence="10 12" id="KW-0830">Ubiquinone</keyword>
<gene>
    <name evidence="12" type="primary">nuoI</name>
    <name evidence="15" type="ORF">DVS28_a4535</name>
</gene>
<dbReference type="Pfam" id="PF00037">
    <property type="entry name" value="Fer4"/>
    <property type="match status" value="1"/>
</dbReference>
<protein>
    <recommendedName>
        <fullName evidence="12">NADH-quinone oxidoreductase subunit I</fullName>
        <ecNumber evidence="12">7.1.1.-</ecNumber>
    </recommendedName>
    <alternativeName>
        <fullName evidence="12">NADH dehydrogenase I subunit I</fullName>
    </alternativeName>
    <alternativeName>
        <fullName evidence="12">NDH-1 subunit I</fullName>
    </alternativeName>
</protein>
<comment type="function">
    <text evidence="12">NDH-1 shuttles electrons from NADH, via FMN and iron-sulfur (Fe-S) centers, to quinones in the respiratory chain. The immediate electron acceptor for the enzyme in this species is believed to be ubiquinone. Couples the redox reaction to proton translocation (for every two electrons transferred, four hydrogen ions are translocated across the cytoplasmic membrane), and thus conserves the redox energy in a proton gradient.</text>
</comment>
<evidence type="ECO:0000256" key="1">
    <source>
        <dbReference type="ARBA" id="ARBA00022475"/>
    </source>
</evidence>
<evidence type="ECO:0000256" key="13">
    <source>
        <dbReference type="SAM" id="MobiDB-lite"/>
    </source>
</evidence>
<keyword evidence="2 12" id="KW-0004">4Fe-4S</keyword>
<feature type="domain" description="4Fe-4S ferredoxin-type" evidence="14">
    <location>
        <begin position="49"/>
        <end position="78"/>
    </location>
</feature>
<evidence type="ECO:0000256" key="6">
    <source>
        <dbReference type="ARBA" id="ARBA00022967"/>
    </source>
</evidence>
<evidence type="ECO:0000313" key="16">
    <source>
        <dbReference type="Proteomes" id="UP000264006"/>
    </source>
</evidence>
<sequence>MSTPTKPKRGAPQIGLLKGLGITLKTMFTKPTTVQYPHTKPDLPPRTRGVIALMEENCTVCMLCSRECPDWCIYIDSHKETVPPKDGGRARTRNILDRFAIDFALCMYCGICVEVCPFDALFWSPEFEYSTVTIQELTHEKEQLRKWMDTVPPPPELEYGAELPKEIQQGLDAARKKAATAAAAVAKAAPAAGDAGPAAEAKPEVKKRPEDDIHVEAQIDQAVFDKLVAEGKSERVARAKAKAAYVRAEKKRILAEQQGSEGGDS</sequence>
<dbReference type="GO" id="GO:0051539">
    <property type="term" value="F:4 iron, 4 sulfur cluster binding"/>
    <property type="evidence" value="ECO:0007669"/>
    <property type="project" value="UniProtKB-KW"/>
</dbReference>
<keyword evidence="5" id="KW-0677">Repeat</keyword>
<keyword evidence="9 12" id="KW-0520">NAD</keyword>
<dbReference type="AlphaFoldDB" id="A0A346Y3Z9"/>